<dbReference type="KEGG" id="pgis:I6I06_29030"/>
<dbReference type="SUPFAM" id="SSF53756">
    <property type="entry name" value="UDP-Glycosyltransferase/glycogen phosphorylase"/>
    <property type="match status" value="1"/>
</dbReference>
<dbReference type="GO" id="GO:0016740">
    <property type="term" value="F:transferase activity"/>
    <property type="evidence" value="ECO:0007669"/>
    <property type="project" value="UniProtKB-KW"/>
</dbReference>
<keyword evidence="1" id="KW-0614">Plasmid</keyword>
<organism evidence="1 2">
    <name type="scientific">Paraburkholderia ginsengisoli</name>
    <dbReference type="NCBI Taxonomy" id="311231"/>
    <lineage>
        <taxon>Bacteria</taxon>
        <taxon>Pseudomonadati</taxon>
        <taxon>Pseudomonadota</taxon>
        <taxon>Betaproteobacteria</taxon>
        <taxon>Burkholderiales</taxon>
        <taxon>Burkholderiaceae</taxon>
        <taxon>Paraburkholderia</taxon>
    </lineage>
</organism>
<accession>A0A7T4N9R9</accession>
<reference evidence="1 2" key="1">
    <citation type="submission" date="2020-12" db="EMBL/GenBank/DDBJ databases">
        <title>FDA dAtabase for Regulatory Grade micrObial Sequences (FDA-ARGOS): Supporting development and validation of Infectious Disease Dx tests.</title>
        <authorList>
            <person name="Nelson B."/>
            <person name="Plummer A."/>
            <person name="Tallon L."/>
            <person name="Sadzewicz L."/>
            <person name="Zhao X."/>
            <person name="Boylan J."/>
            <person name="Ott S."/>
            <person name="Bowen H."/>
            <person name="Vavikolanu K."/>
            <person name="Mehta A."/>
            <person name="Aluvathingal J."/>
            <person name="Nadendla S."/>
            <person name="Myers T."/>
            <person name="Yan Y."/>
            <person name="Sichtig H."/>
        </authorList>
    </citation>
    <scope>NUCLEOTIDE SEQUENCE [LARGE SCALE GENOMIC DNA]</scope>
    <source>
        <strain evidence="1 2">FDAARGOS_1049</strain>
        <plasmid evidence="1 2">unnamed</plasmid>
    </source>
</reference>
<dbReference type="AlphaFoldDB" id="A0A7T4N9R9"/>
<dbReference type="EMBL" id="CP066077">
    <property type="protein sequence ID" value="QQC67866.1"/>
    <property type="molecule type" value="Genomic_DNA"/>
</dbReference>
<proteinExistence type="predicted"/>
<gene>
    <name evidence="1" type="ORF">I6I06_29030</name>
</gene>
<protein>
    <submittedName>
        <fullName evidence="1">ADP-heptose--LPS heptosyltransferase</fullName>
    </submittedName>
</protein>
<keyword evidence="1" id="KW-0808">Transferase</keyword>
<name>A0A7T4N9R9_9BURK</name>
<dbReference type="Gene3D" id="3.40.50.2000">
    <property type="entry name" value="Glycogen Phosphorylase B"/>
    <property type="match status" value="1"/>
</dbReference>
<dbReference type="RefSeq" id="WP_042329680.1">
    <property type="nucleotide sequence ID" value="NZ_CP066077.1"/>
</dbReference>
<keyword evidence="2" id="KW-1185">Reference proteome</keyword>
<dbReference type="Proteomes" id="UP000595610">
    <property type="component" value="Plasmid unnamed"/>
</dbReference>
<evidence type="ECO:0000313" key="1">
    <source>
        <dbReference type="EMBL" id="QQC67866.1"/>
    </source>
</evidence>
<sequence>MTFLDETSALTNAGSLLSRDGEIVASYDLEIANVAAEGYRALSVVPAIKNANVAPLEADYSRLTRVHVINGMGVTLGDSIIGLTALALIKKMHPGLSFVIYRPGHAPAYVRQLYELATPIFGPVVNLPVDIDSLPDDELRIDLGNHLFWPNFSSMPMIDFFLWALGIAPDDVSPKDKSNGWLKQIELPVSRTEWSGKEYTLFCPTASTPVRSIPHSFRAEAVNWLWQRFHLPVLGFGKVDHQHYTDISSLSTDTAAFFAWVKNAHCLVTSDTAAVHIAAGFDVPTVAFFTTIQSDLRVRDYESCAAINLPLPEIQGIQASAREGDLGIVDRAYQKLIVDDWTLQLRG</sequence>
<evidence type="ECO:0000313" key="2">
    <source>
        <dbReference type="Proteomes" id="UP000595610"/>
    </source>
</evidence>
<geneLocation type="plasmid" evidence="1 2">
    <name>unnamed</name>
</geneLocation>